<feature type="transmembrane region" description="Helical" evidence="7">
    <location>
        <begin position="42"/>
        <end position="59"/>
    </location>
</feature>
<dbReference type="PANTHER" id="PTHR30509:SF9">
    <property type="entry name" value="MULTIDRUG RESISTANCE PROTEIN MDTO"/>
    <property type="match status" value="1"/>
</dbReference>
<evidence type="ECO:0000256" key="3">
    <source>
        <dbReference type="ARBA" id="ARBA00022692"/>
    </source>
</evidence>
<proteinExistence type="inferred from homology"/>
<evidence type="ECO:0000256" key="2">
    <source>
        <dbReference type="ARBA" id="ARBA00022475"/>
    </source>
</evidence>
<dbReference type="KEGG" id="cnr:EB819_02705"/>
<evidence type="ECO:0000256" key="5">
    <source>
        <dbReference type="ARBA" id="ARBA00023136"/>
    </source>
</evidence>
<comment type="subcellular location">
    <subcellularLocation>
        <location evidence="1">Cell membrane</location>
        <topology evidence="1">Multi-pass membrane protein</topology>
    </subcellularLocation>
</comment>
<sequence length="744" mass="86151">MNYASELKKFVTSQYIYSGTRIALAVVIPSIILAYLGLLKEFFLFPLGTLFLALTDSTGPFHRRRNALIVASGFYFFVSLIAGLLKDFPPLIFLEIIIFGMFFTMLGVYGQRLAAVGSLTLVVLAIFIDGAPGAHSAFYNALVFTLGGIWFILVFMLVTVIKPYKLAEQMIGENYIELGNYLKLKAHFYHSKPDFDVLYKQIFALQVRIKEHQEATREVVFKTRQIVRESTSTSRLLIQLFLNSLDLYEILLTSTNDYRKLQNTFGNKNILEKIHNYLNLLSNELVHIGISIQGGLKTTPITDISAELHALHEEYYQLRNQHLNAETLEDFMILRQIMHRISAISEETQKIYLLKSQDIKLAKSLSTGLDLEKFVQKDEKLNSKVFLENFSIKSNHFRHAVRITTALLVGYAISKIEIFHIQKTFWILITILAIMRPAYSITKHRNILRLYGTIGGAAAGLFVIYFITNPLTQFVIFLICLVLTFSLLKDKYAWSVFFMTIYIFLMFNFLKPEDFSELFMERLIDTAIAGVIVFLVSYLVLPVWEHQKNRTFMLNYILANHKYLNNIIEILQQKHIPIQDYKISRKHAVVSLANLSDNFQKMLSDPKGQQKNLENVHQFVTTSHLFTAYSASLSQYAQKNTVYREIDFENWKNKINAELSRTIAILQKQEIKKDDFAESKLTPEDLVNELLEKRKEEITENEFYDRRDPKNISHLTELKNIRELLELIYNQARDQRKIAEKVTD</sequence>
<evidence type="ECO:0000259" key="9">
    <source>
        <dbReference type="Pfam" id="PF13515"/>
    </source>
</evidence>
<feature type="domain" description="Integral membrane bound transporter" evidence="9">
    <location>
        <begin position="417"/>
        <end position="536"/>
    </location>
</feature>
<keyword evidence="11" id="KW-1185">Reference proteome</keyword>
<dbReference type="GO" id="GO:0005886">
    <property type="term" value="C:plasma membrane"/>
    <property type="evidence" value="ECO:0007669"/>
    <property type="project" value="UniProtKB-SubCell"/>
</dbReference>
<dbReference type="PANTHER" id="PTHR30509">
    <property type="entry name" value="P-HYDROXYBENZOIC ACID EFFLUX PUMP SUBUNIT-RELATED"/>
    <property type="match status" value="1"/>
</dbReference>
<dbReference type="OrthoDB" id="8670769at2"/>
<dbReference type="PATRIC" id="fig|237258.4.peg.1812"/>
<feature type="transmembrane region" description="Helical" evidence="7">
    <location>
        <begin position="492"/>
        <end position="510"/>
    </location>
</feature>
<gene>
    <name evidence="10" type="ORF">BHF72_1857</name>
</gene>
<evidence type="ECO:0000256" key="7">
    <source>
        <dbReference type="SAM" id="Phobius"/>
    </source>
</evidence>
<evidence type="ECO:0000256" key="1">
    <source>
        <dbReference type="ARBA" id="ARBA00004651"/>
    </source>
</evidence>
<dbReference type="RefSeq" id="WP_069797699.1">
    <property type="nucleotide sequence ID" value="NZ_CP034157.1"/>
</dbReference>
<protein>
    <submittedName>
        <fullName evidence="10">Fusaric acid resistance protein-like family protein</fullName>
    </submittedName>
</protein>
<dbReference type="Proteomes" id="UP000095601">
    <property type="component" value="Unassembled WGS sequence"/>
</dbReference>
<dbReference type="InterPro" id="IPR049453">
    <property type="entry name" value="Memb_transporter_dom"/>
</dbReference>
<dbReference type="Pfam" id="PF12805">
    <property type="entry name" value="FUSC-like"/>
    <property type="match status" value="1"/>
</dbReference>
<keyword evidence="2" id="KW-1003">Cell membrane</keyword>
<keyword evidence="3 7" id="KW-0812">Transmembrane</keyword>
<dbReference type="Pfam" id="PF13515">
    <property type="entry name" value="FUSC_2"/>
    <property type="match status" value="1"/>
</dbReference>
<feature type="transmembrane region" description="Helical" evidence="7">
    <location>
        <begin position="66"/>
        <end position="85"/>
    </location>
</feature>
<feature type="transmembrane region" description="Helical" evidence="7">
    <location>
        <begin position="137"/>
        <end position="161"/>
    </location>
</feature>
<feature type="transmembrane region" description="Helical" evidence="7">
    <location>
        <begin position="113"/>
        <end position="131"/>
    </location>
</feature>
<evidence type="ECO:0000256" key="4">
    <source>
        <dbReference type="ARBA" id="ARBA00022989"/>
    </source>
</evidence>
<dbReference type="InterPro" id="IPR032692">
    <property type="entry name" value="YccS_N"/>
</dbReference>
<name>A0A1E5UFU4_9FLAO</name>
<evidence type="ECO:0000259" key="8">
    <source>
        <dbReference type="Pfam" id="PF12805"/>
    </source>
</evidence>
<evidence type="ECO:0000256" key="6">
    <source>
        <dbReference type="ARBA" id="ARBA00043993"/>
    </source>
</evidence>
<comment type="caution">
    <text evidence="10">The sequence shown here is derived from an EMBL/GenBank/DDBJ whole genome shotgun (WGS) entry which is preliminary data.</text>
</comment>
<dbReference type="AlphaFoldDB" id="A0A1E5UFU4"/>
<keyword evidence="5 7" id="KW-0472">Membrane</keyword>
<evidence type="ECO:0000313" key="11">
    <source>
        <dbReference type="Proteomes" id="UP000095601"/>
    </source>
</evidence>
<feature type="domain" description="Integral membrane protein YccS N-terminal" evidence="8">
    <location>
        <begin position="74"/>
        <end position="344"/>
    </location>
</feature>
<reference evidence="10 11" key="1">
    <citation type="submission" date="2016-09" db="EMBL/GenBank/DDBJ databases">
        <authorList>
            <person name="Capua I."/>
            <person name="De Benedictis P."/>
            <person name="Joannis T."/>
            <person name="Lombin L.H."/>
            <person name="Cattoli G."/>
        </authorList>
    </citation>
    <scope>NUCLEOTIDE SEQUENCE [LARGE SCALE GENOMIC DNA]</scope>
    <source>
        <strain evidence="10 11">NRS-1</strain>
    </source>
</reference>
<evidence type="ECO:0000313" key="10">
    <source>
        <dbReference type="EMBL" id="OEL11718.1"/>
    </source>
</evidence>
<accession>A0A1E5UFU4</accession>
<feature type="transmembrane region" description="Helical" evidence="7">
    <location>
        <begin position="91"/>
        <end position="108"/>
    </location>
</feature>
<keyword evidence="4 7" id="KW-1133">Transmembrane helix</keyword>
<feature type="transmembrane region" description="Helical" evidence="7">
    <location>
        <begin position="462"/>
        <end position="485"/>
    </location>
</feature>
<feature type="transmembrane region" description="Helical" evidence="7">
    <location>
        <begin position="522"/>
        <end position="544"/>
    </location>
</feature>
<dbReference type="EMBL" id="MKGI01000028">
    <property type="protein sequence ID" value="OEL11718.1"/>
    <property type="molecule type" value="Genomic_DNA"/>
</dbReference>
<comment type="similarity">
    <text evidence="6">Belongs to the YccS/YhfK family.</text>
</comment>
<organism evidence="10 11">
    <name type="scientific">Cloacibacterium normanense</name>
    <dbReference type="NCBI Taxonomy" id="237258"/>
    <lineage>
        <taxon>Bacteria</taxon>
        <taxon>Pseudomonadati</taxon>
        <taxon>Bacteroidota</taxon>
        <taxon>Flavobacteriia</taxon>
        <taxon>Flavobacteriales</taxon>
        <taxon>Weeksellaceae</taxon>
    </lineage>
</organism>
<dbReference type="STRING" id="237258.SAMN04489756_11413"/>